<feature type="compositionally biased region" description="Basic and acidic residues" evidence="1">
    <location>
        <begin position="271"/>
        <end position="281"/>
    </location>
</feature>
<feature type="compositionally biased region" description="Pro residues" evidence="1">
    <location>
        <begin position="397"/>
        <end position="406"/>
    </location>
</feature>
<name>A0A166SKY0_9AGAM</name>
<feature type="compositionally biased region" description="Basic residues" evidence="1">
    <location>
        <begin position="235"/>
        <end position="252"/>
    </location>
</feature>
<feature type="compositionally biased region" description="Low complexity" evidence="1">
    <location>
        <begin position="369"/>
        <end position="396"/>
    </location>
</feature>
<feature type="compositionally biased region" description="Acidic residues" evidence="1">
    <location>
        <begin position="312"/>
        <end position="327"/>
    </location>
</feature>
<gene>
    <name evidence="2" type="ORF">FIBSPDRAFT_946824</name>
</gene>
<protein>
    <submittedName>
        <fullName evidence="2">Uncharacterized protein</fullName>
    </submittedName>
</protein>
<dbReference type="AlphaFoldDB" id="A0A166SKY0"/>
<reference evidence="2 3" key="1">
    <citation type="journal article" date="2016" name="Mol. Biol. Evol.">
        <title>Comparative Genomics of Early-Diverging Mushroom-Forming Fungi Provides Insights into the Origins of Lignocellulose Decay Capabilities.</title>
        <authorList>
            <person name="Nagy L.G."/>
            <person name="Riley R."/>
            <person name="Tritt A."/>
            <person name="Adam C."/>
            <person name="Daum C."/>
            <person name="Floudas D."/>
            <person name="Sun H."/>
            <person name="Yadav J.S."/>
            <person name="Pangilinan J."/>
            <person name="Larsson K.H."/>
            <person name="Matsuura K."/>
            <person name="Barry K."/>
            <person name="Labutti K."/>
            <person name="Kuo R."/>
            <person name="Ohm R.A."/>
            <person name="Bhattacharya S.S."/>
            <person name="Shirouzu T."/>
            <person name="Yoshinaga Y."/>
            <person name="Martin F.M."/>
            <person name="Grigoriev I.V."/>
            <person name="Hibbett D.S."/>
        </authorList>
    </citation>
    <scope>NUCLEOTIDE SEQUENCE [LARGE SCALE GENOMIC DNA]</scope>
    <source>
        <strain evidence="2 3">CBS 109695</strain>
    </source>
</reference>
<feature type="region of interest" description="Disordered" evidence="1">
    <location>
        <begin position="191"/>
        <end position="485"/>
    </location>
</feature>
<dbReference type="EMBL" id="KV417498">
    <property type="protein sequence ID" value="KZP29564.1"/>
    <property type="molecule type" value="Genomic_DNA"/>
</dbReference>
<proteinExistence type="predicted"/>
<dbReference type="Proteomes" id="UP000076532">
    <property type="component" value="Unassembled WGS sequence"/>
</dbReference>
<sequence>MADGDPKQAFLRETREALKESAAARANLTQLLPKEKDIRWIHLYIFSIITFQPKPVCAATHKAPVPKTVKAKYNKKDIIRDSGKKKFNFSRQALQDVEDGLGMIETWEVASMMESWNSGHAMTNDAKRLHTNSKLPHLAEKFIMEVDQKHMAQVFMMVGIPDKHGNISMTSFETKPPPRIKKFSRCHAMGISDVGEGKGTGGEDSQSQGESDKEVDTSANAKKRPASKIDEKPKQKSKLRSGKKATKSKMKKAKVDLSAPMIARAGDGAIDDPKGKKKAMEEPDIDLSAVKWEVEKALPSSDNTGNNGEGDKDGDEPDDKLELEYIDEPAGTPGPSAHGPPPQPSPKPPYTAAAKAPKKLSGSAATEPAGTAITKASSTAAASSLSTAAAKSAGPAPTAPSGPAPMTPSRKAAVKSAAAASTMPSGTAVVTKPSSPSTLGQPGPCTLKANVKPGPGPGRHYQAPPVGKSAVKQAAPAGQSASTPP</sequence>
<evidence type="ECO:0000313" key="2">
    <source>
        <dbReference type="EMBL" id="KZP29564.1"/>
    </source>
</evidence>
<organism evidence="2 3">
    <name type="scientific">Athelia psychrophila</name>
    <dbReference type="NCBI Taxonomy" id="1759441"/>
    <lineage>
        <taxon>Eukaryota</taxon>
        <taxon>Fungi</taxon>
        <taxon>Dikarya</taxon>
        <taxon>Basidiomycota</taxon>
        <taxon>Agaricomycotina</taxon>
        <taxon>Agaricomycetes</taxon>
        <taxon>Agaricomycetidae</taxon>
        <taxon>Atheliales</taxon>
        <taxon>Atheliaceae</taxon>
        <taxon>Athelia</taxon>
    </lineage>
</organism>
<evidence type="ECO:0000256" key="1">
    <source>
        <dbReference type="SAM" id="MobiDB-lite"/>
    </source>
</evidence>
<feature type="compositionally biased region" description="Low complexity" evidence="1">
    <location>
        <begin position="407"/>
        <end position="421"/>
    </location>
</feature>
<evidence type="ECO:0000313" key="3">
    <source>
        <dbReference type="Proteomes" id="UP000076532"/>
    </source>
</evidence>
<feature type="compositionally biased region" description="Pro residues" evidence="1">
    <location>
        <begin position="338"/>
        <end position="349"/>
    </location>
</feature>
<accession>A0A166SKY0</accession>
<keyword evidence="3" id="KW-1185">Reference proteome</keyword>